<dbReference type="Proteomes" id="UP001548713">
    <property type="component" value="Unassembled WGS sequence"/>
</dbReference>
<comment type="caution">
    <text evidence="1">The sequence shown here is derived from an EMBL/GenBank/DDBJ whole genome shotgun (WGS) entry which is preliminary data.</text>
</comment>
<accession>A0ABV2D112</accession>
<gene>
    <name evidence="1" type="ORF">ABVV53_08665</name>
</gene>
<dbReference type="Pfam" id="PF11171">
    <property type="entry name" value="DUF2958"/>
    <property type="match status" value="1"/>
</dbReference>
<keyword evidence="2" id="KW-1185">Reference proteome</keyword>
<name>A0ABV2D112_9SPHN</name>
<protein>
    <submittedName>
        <fullName evidence="1">DUF2958 domain-containing protein</fullName>
    </submittedName>
</protein>
<proteinExistence type="predicted"/>
<evidence type="ECO:0000313" key="2">
    <source>
        <dbReference type="Proteomes" id="UP001548713"/>
    </source>
</evidence>
<dbReference type="EMBL" id="JBEWLY010000013">
    <property type="protein sequence ID" value="MET1755530.1"/>
    <property type="molecule type" value="Genomic_DNA"/>
</dbReference>
<reference evidence="1 2" key="1">
    <citation type="submission" date="2024-07" db="EMBL/GenBank/DDBJ databases">
        <title>Novosphingobium kalidii RD2P27.</title>
        <authorList>
            <person name="Sun J.-Q."/>
        </authorList>
    </citation>
    <scope>NUCLEOTIDE SEQUENCE [LARGE SCALE GENOMIC DNA]</scope>
    <source>
        <strain evidence="1 2">RD2P27</strain>
    </source>
</reference>
<organism evidence="1 2">
    <name type="scientific">Novosphingobium kalidii</name>
    <dbReference type="NCBI Taxonomy" id="3230299"/>
    <lineage>
        <taxon>Bacteria</taxon>
        <taxon>Pseudomonadati</taxon>
        <taxon>Pseudomonadota</taxon>
        <taxon>Alphaproteobacteria</taxon>
        <taxon>Sphingomonadales</taxon>
        <taxon>Sphingomonadaceae</taxon>
        <taxon>Novosphingobium</taxon>
    </lineage>
</organism>
<sequence>MANGCCHASQDSYPPSVIKLFTPDAQARSLLSEADPRDPDLAFGLCDLALGFPELGLSA</sequence>
<dbReference type="InterPro" id="IPR021341">
    <property type="entry name" value="DUF2958"/>
</dbReference>
<evidence type="ECO:0000313" key="1">
    <source>
        <dbReference type="EMBL" id="MET1755530.1"/>
    </source>
</evidence>
<dbReference type="RefSeq" id="WP_353984218.1">
    <property type="nucleotide sequence ID" value="NZ_JBEWLY010000013.1"/>
</dbReference>